<dbReference type="SUPFAM" id="SSF50475">
    <property type="entry name" value="FMN-binding split barrel"/>
    <property type="match status" value="1"/>
</dbReference>
<feature type="domain" description="General stress protein FMN-binding split barrel" evidence="1">
    <location>
        <begin position="29"/>
        <end position="173"/>
    </location>
</feature>
<keyword evidence="3" id="KW-1185">Reference proteome</keyword>
<dbReference type="EMBL" id="SKFH01000009">
    <property type="protein sequence ID" value="TCZ72906.1"/>
    <property type="molecule type" value="Genomic_DNA"/>
</dbReference>
<gene>
    <name evidence="2" type="ORF">E0486_07525</name>
</gene>
<evidence type="ECO:0000259" key="1">
    <source>
        <dbReference type="Pfam" id="PF16242"/>
    </source>
</evidence>
<dbReference type="PANTHER" id="PTHR34818:SF1">
    <property type="entry name" value="PROTEIN BLI-3"/>
    <property type="match status" value="1"/>
</dbReference>
<reference evidence="2 3" key="1">
    <citation type="submission" date="2019-03" db="EMBL/GenBank/DDBJ databases">
        <authorList>
            <person name="Kim M.K.M."/>
        </authorList>
    </citation>
    <scope>NUCLEOTIDE SEQUENCE [LARGE SCALE GENOMIC DNA]</scope>
    <source>
        <strain evidence="2 3">17J68-15</strain>
    </source>
</reference>
<dbReference type="InterPro" id="IPR038725">
    <property type="entry name" value="YdaG_split_barrel_FMN-bd"/>
</dbReference>
<comment type="caution">
    <text evidence="2">The sequence shown here is derived from an EMBL/GenBank/DDBJ whole genome shotgun (WGS) entry which is preliminary data.</text>
</comment>
<evidence type="ECO:0000313" key="2">
    <source>
        <dbReference type="EMBL" id="TCZ72906.1"/>
    </source>
</evidence>
<organism evidence="2 3">
    <name type="scientific">Flaviaesturariibacter aridisoli</name>
    <dbReference type="NCBI Taxonomy" id="2545761"/>
    <lineage>
        <taxon>Bacteria</taxon>
        <taxon>Pseudomonadati</taxon>
        <taxon>Bacteroidota</taxon>
        <taxon>Chitinophagia</taxon>
        <taxon>Chitinophagales</taxon>
        <taxon>Chitinophagaceae</taxon>
        <taxon>Flaviaestuariibacter</taxon>
    </lineage>
</organism>
<dbReference type="InterPro" id="IPR052917">
    <property type="entry name" value="Stress-Dev_Protein"/>
</dbReference>
<dbReference type="Proteomes" id="UP000295164">
    <property type="component" value="Unassembled WGS sequence"/>
</dbReference>
<sequence length="186" mass="20969">MGLWHDVLTVSTAQKQSLSMEKHLQNEEALAKFKKLVEEIRVCMFITNADDAVDHTRPMSVVSTDEDGKLWFFTDIRSIKVEEVAKARQVHLTFAHPGKESYLDLWGMSHVVTDRALIKEKWSPIVKAWFPGGADDPNVALLHVHPERCYYWDSESGKMVQFLKMAVGAATGNSRIADSAQGNLKI</sequence>
<accession>A0A4R4E0M2</accession>
<dbReference type="InterPro" id="IPR012349">
    <property type="entry name" value="Split_barrel_FMN-bd"/>
</dbReference>
<evidence type="ECO:0000313" key="3">
    <source>
        <dbReference type="Proteomes" id="UP000295164"/>
    </source>
</evidence>
<dbReference type="PANTHER" id="PTHR34818">
    <property type="entry name" value="PROTEIN BLI-3"/>
    <property type="match status" value="1"/>
</dbReference>
<dbReference type="OrthoDB" id="1432662at2"/>
<dbReference type="AlphaFoldDB" id="A0A4R4E0M2"/>
<protein>
    <submittedName>
        <fullName evidence="2">Pyridoxamine 5'-phosphate oxidase</fullName>
    </submittedName>
</protein>
<name>A0A4R4E0M2_9BACT</name>
<dbReference type="Pfam" id="PF16242">
    <property type="entry name" value="Pyrid_ox_like"/>
    <property type="match status" value="1"/>
</dbReference>
<dbReference type="Gene3D" id="2.30.110.10">
    <property type="entry name" value="Electron Transport, Fmn-binding Protein, Chain A"/>
    <property type="match status" value="1"/>
</dbReference>
<proteinExistence type="predicted"/>